<accession>A0A0R2HFC2</accession>
<comment type="similarity">
    <text evidence="1">Belongs to the asp23 family.</text>
</comment>
<dbReference type="PATRIC" id="fig|1410657.5.peg.1220"/>
<evidence type="ECO:0000313" key="2">
    <source>
        <dbReference type="EMBL" id="KRN51102.1"/>
    </source>
</evidence>
<gene>
    <name evidence="2" type="ORF">IV49_GL001178</name>
</gene>
<comment type="caution">
    <text evidence="2">The sequence shown here is derived from an EMBL/GenBank/DDBJ whole genome shotgun (WGS) entry which is preliminary data.</text>
</comment>
<dbReference type="InterPro" id="IPR005531">
    <property type="entry name" value="Asp23"/>
</dbReference>
<dbReference type="EMBL" id="JQBL01000003">
    <property type="protein sequence ID" value="KRN51102.1"/>
    <property type="molecule type" value="Genomic_DNA"/>
</dbReference>
<dbReference type="RefSeq" id="WP_029070798.1">
    <property type="nucleotide sequence ID" value="NZ_JNKN01000004.1"/>
</dbReference>
<evidence type="ECO:0000256" key="1">
    <source>
        <dbReference type="ARBA" id="ARBA00005721"/>
    </source>
</evidence>
<organism evidence="2 3">
    <name type="scientific">Kandleria vitulina DSM 20405</name>
    <dbReference type="NCBI Taxonomy" id="1410657"/>
    <lineage>
        <taxon>Bacteria</taxon>
        <taxon>Bacillati</taxon>
        <taxon>Bacillota</taxon>
        <taxon>Erysipelotrichia</taxon>
        <taxon>Erysipelotrichales</taxon>
        <taxon>Coprobacillaceae</taxon>
        <taxon>Kandleria</taxon>
    </lineage>
</organism>
<keyword evidence="3" id="KW-1185">Reference proteome</keyword>
<sequence length="114" mass="12957">MANIEYYTYKESPINGDIMMSVQVFDIIVKQVFEEDPDVSLDKTKGFSISGTKNLVSCRIDHNEVYITVHISVKYGTNVSEKTKEIQRKIASSIKNYTNVSVKTIDIVVVNIEF</sequence>
<evidence type="ECO:0000313" key="3">
    <source>
        <dbReference type="Proteomes" id="UP000051841"/>
    </source>
</evidence>
<dbReference type="AlphaFoldDB" id="A0A0R2HFC2"/>
<reference evidence="2 3" key="1">
    <citation type="journal article" date="2015" name="Genome Announc.">
        <title>Expanding the biotechnology potential of lactobacilli through comparative genomics of 213 strains and associated genera.</title>
        <authorList>
            <person name="Sun Z."/>
            <person name="Harris H.M."/>
            <person name="McCann A."/>
            <person name="Guo C."/>
            <person name="Argimon S."/>
            <person name="Zhang W."/>
            <person name="Yang X."/>
            <person name="Jeffery I.B."/>
            <person name="Cooney J.C."/>
            <person name="Kagawa T.F."/>
            <person name="Liu W."/>
            <person name="Song Y."/>
            <person name="Salvetti E."/>
            <person name="Wrobel A."/>
            <person name="Rasinkangas P."/>
            <person name="Parkhill J."/>
            <person name="Rea M.C."/>
            <person name="O'Sullivan O."/>
            <person name="Ritari J."/>
            <person name="Douillard F.P."/>
            <person name="Paul Ross R."/>
            <person name="Yang R."/>
            <person name="Briner A.E."/>
            <person name="Felis G.E."/>
            <person name="de Vos W.M."/>
            <person name="Barrangou R."/>
            <person name="Klaenhammer T.R."/>
            <person name="Caufield P.W."/>
            <person name="Cui Y."/>
            <person name="Zhang H."/>
            <person name="O'Toole P.W."/>
        </authorList>
    </citation>
    <scope>NUCLEOTIDE SEQUENCE [LARGE SCALE GENOMIC DNA]</scope>
    <source>
        <strain evidence="2 3">DSM 20405</strain>
    </source>
</reference>
<proteinExistence type="inferred from homology"/>
<name>A0A0R2HFC2_9FIRM</name>
<protein>
    <recommendedName>
        <fullName evidence="4">Asp23/Gls24 family envelope stress response protein</fullName>
    </recommendedName>
</protein>
<dbReference type="Proteomes" id="UP000051841">
    <property type="component" value="Unassembled WGS sequence"/>
</dbReference>
<evidence type="ECO:0008006" key="4">
    <source>
        <dbReference type="Google" id="ProtNLM"/>
    </source>
</evidence>
<dbReference type="Pfam" id="PF03780">
    <property type="entry name" value="Asp23"/>
    <property type="match status" value="1"/>
</dbReference>